<gene>
    <name evidence="3" type="ORF">CVIRNUC_010641</name>
</gene>
<organism evidence="3 4">
    <name type="scientific">Coccomyxa viridis</name>
    <dbReference type="NCBI Taxonomy" id="1274662"/>
    <lineage>
        <taxon>Eukaryota</taxon>
        <taxon>Viridiplantae</taxon>
        <taxon>Chlorophyta</taxon>
        <taxon>core chlorophytes</taxon>
        <taxon>Trebouxiophyceae</taxon>
        <taxon>Trebouxiophyceae incertae sedis</taxon>
        <taxon>Coccomyxaceae</taxon>
        <taxon>Coccomyxa</taxon>
    </lineage>
</organism>
<dbReference type="EMBL" id="CAUYUE010000017">
    <property type="protein sequence ID" value="CAK0787421.1"/>
    <property type="molecule type" value="Genomic_DNA"/>
</dbReference>
<reference evidence="3 4" key="1">
    <citation type="submission" date="2023-10" db="EMBL/GenBank/DDBJ databases">
        <authorList>
            <person name="Maclean D."/>
            <person name="Macfadyen A."/>
        </authorList>
    </citation>
    <scope>NUCLEOTIDE SEQUENCE [LARGE SCALE GENOMIC DNA]</scope>
</reference>
<feature type="chain" id="PRO_5043684845" evidence="2">
    <location>
        <begin position="33"/>
        <end position="498"/>
    </location>
</feature>
<keyword evidence="4" id="KW-1185">Reference proteome</keyword>
<sequence>MTRCKPASWHSPAYRVTYAVVLAAFLVSACQAASGVAGPQAAPDGPMTALKDLMTQVMSGDSIAFLNTLAAKVRASAQAKLLAAPSIPSRFTEAFGRAQDLVSNQFASTPLAADIVHPFPTYPDTLFTWNVCNTTNPYLVVSVRDQEVPLISVGQPVNQSVMSFALGTWAEVAYDDPSHPSYVFKIAEDLIYDIKNDTFAVASPFDVKNGRGQIPGVSQVGHSHNGSTGSLSDSDTYNIKFTFAASPHAKAEGSPSQPGDPTAARNVSVPGAGVDRLLTGQIRDKDIKHRATDAFTELVARMYFNIVTAALGNACNTGYAELIPVAAYMLDRLKQLNTSEAVYNGLPLDEALIFDEGTERLCMQEENTLYNAANMTLLNTTTASSAKVCCGACRMTELQANASAICNAWIFCNTPGGCNYSYSSSVVDANMCSLYHASALDYNTPLEKDVGVMRGANVTFTSGRTVAVIPDNIMSILTPVREDASAMEPVASFQGKHS</sequence>
<evidence type="ECO:0000256" key="1">
    <source>
        <dbReference type="SAM" id="MobiDB-lite"/>
    </source>
</evidence>
<proteinExistence type="predicted"/>
<evidence type="ECO:0000313" key="4">
    <source>
        <dbReference type="Proteomes" id="UP001314263"/>
    </source>
</evidence>
<dbReference type="Proteomes" id="UP001314263">
    <property type="component" value="Unassembled WGS sequence"/>
</dbReference>
<feature type="signal peptide" evidence="2">
    <location>
        <begin position="1"/>
        <end position="32"/>
    </location>
</feature>
<dbReference type="PROSITE" id="PS51257">
    <property type="entry name" value="PROKAR_LIPOPROTEIN"/>
    <property type="match status" value="1"/>
</dbReference>
<evidence type="ECO:0000313" key="3">
    <source>
        <dbReference type="EMBL" id="CAK0787421.1"/>
    </source>
</evidence>
<feature type="region of interest" description="Disordered" evidence="1">
    <location>
        <begin position="248"/>
        <end position="268"/>
    </location>
</feature>
<keyword evidence="2" id="KW-0732">Signal</keyword>
<evidence type="ECO:0000256" key="2">
    <source>
        <dbReference type="SAM" id="SignalP"/>
    </source>
</evidence>
<comment type="caution">
    <text evidence="3">The sequence shown here is derived from an EMBL/GenBank/DDBJ whole genome shotgun (WGS) entry which is preliminary data.</text>
</comment>
<dbReference type="AlphaFoldDB" id="A0AAV1IKR8"/>
<accession>A0AAV1IKR8</accession>
<protein>
    <submittedName>
        <fullName evidence="3">Uncharacterized protein</fullName>
    </submittedName>
</protein>
<name>A0AAV1IKR8_9CHLO</name>